<organism evidence="2 3">
    <name type="scientific">Mycteria americana</name>
    <name type="common">Wood stork</name>
    <dbReference type="NCBI Taxonomy" id="33587"/>
    <lineage>
        <taxon>Eukaryota</taxon>
        <taxon>Metazoa</taxon>
        <taxon>Chordata</taxon>
        <taxon>Craniata</taxon>
        <taxon>Vertebrata</taxon>
        <taxon>Euteleostomi</taxon>
        <taxon>Archelosauria</taxon>
        <taxon>Archosauria</taxon>
        <taxon>Dinosauria</taxon>
        <taxon>Saurischia</taxon>
        <taxon>Theropoda</taxon>
        <taxon>Coelurosauria</taxon>
        <taxon>Aves</taxon>
        <taxon>Neognathae</taxon>
        <taxon>Neoaves</taxon>
        <taxon>Aequornithes</taxon>
        <taxon>Ciconiiformes</taxon>
        <taxon>Ciconiidae</taxon>
        <taxon>Mycteria</taxon>
    </lineage>
</organism>
<keyword evidence="3" id="KW-1185">Reference proteome</keyword>
<dbReference type="Proteomes" id="UP001333110">
    <property type="component" value="Unassembled WGS sequence"/>
</dbReference>
<gene>
    <name evidence="2" type="ORF">QYF61_026165</name>
</gene>
<dbReference type="EMBL" id="JAUNZN010000009">
    <property type="protein sequence ID" value="KAK4817039.1"/>
    <property type="molecule type" value="Genomic_DNA"/>
</dbReference>
<accession>A0AAN7RRC1</accession>
<sequence>MDLSIFFRVIAFQRDTHTHRTLEAGQLESSFAEKDLRVLVDTKFTMSQQCGLVTSKAHSLLGCFRQIIASRWRKVILLLYSALVRHLWSAGSSSGQPSTKQYKTYWSKSHKGPER</sequence>
<comment type="caution">
    <text evidence="2">The sequence shown here is derived from an EMBL/GenBank/DDBJ whole genome shotgun (WGS) entry which is preliminary data.</text>
</comment>
<protein>
    <submittedName>
        <fullName evidence="2">Uncharacterized protein</fullName>
    </submittedName>
</protein>
<feature type="compositionally biased region" description="Polar residues" evidence="1">
    <location>
        <begin position="90"/>
        <end position="107"/>
    </location>
</feature>
<evidence type="ECO:0000313" key="2">
    <source>
        <dbReference type="EMBL" id="KAK4817039.1"/>
    </source>
</evidence>
<dbReference type="PANTHER" id="PTHR33332">
    <property type="entry name" value="REVERSE TRANSCRIPTASE DOMAIN-CONTAINING PROTEIN"/>
    <property type="match status" value="1"/>
</dbReference>
<evidence type="ECO:0000313" key="3">
    <source>
        <dbReference type="Proteomes" id="UP001333110"/>
    </source>
</evidence>
<dbReference type="AlphaFoldDB" id="A0AAN7RRC1"/>
<reference evidence="2 3" key="1">
    <citation type="journal article" date="2023" name="J. Hered.">
        <title>Chromosome-level genome of the wood stork (Mycteria americana) provides insight into avian chromosome evolution.</title>
        <authorList>
            <person name="Flamio R. Jr."/>
            <person name="Ramstad K.M."/>
        </authorList>
    </citation>
    <scope>NUCLEOTIDE SEQUENCE [LARGE SCALE GENOMIC DNA]</scope>
    <source>
        <strain evidence="2">JAX WOST 10</strain>
    </source>
</reference>
<evidence type="ECO:0000256" key="1">
    <source>
        <dbReference type="SAM" id="MobiDB-lite"/>
    </source>
</evidence>
<feature type="region of interest" description="Disordered" evidence="1">
    <location>
        <begin position="90"/>
        <end position="115"/>
    </location>
</feature>
<proteinExistence type="predicted"/>
<name>A0AAN7RRC1_MYCAM</name>